<evidence type="ECO:0000313" key="7">
    <source>
        <dbReference type="EMBL" id="KAG5553750.1"/>
    </source>
</evidence>
<dbReference type="InterPro" id="IPR036869">
    <property type="entry name" value="J_dom_sf"/>
</dbReference>
<dbReference type="PANTHER" id="PTHR12763:SF51">
    <property type="entry name" value="MITOCHONDRIAL IMPORT INNER MEMBRANE TRANSLOCASE SUBUNIT TIM14-3"/>
    <property type="match status" value="1"/>
</dbReference>
<protein>
    <recommendedName>
        <fullName evidence="9">J domain-containing protein</fullName>
    </recommendedName>
</protein>
<dbReference type="FunFam" id="1.10.287.110:FF:000001">
    <property type="entry name" value="Import inner membrane translocase subunit tim14"/>
    <property type="match status" value="1"/>
</dbReference>
<keyword evidence="4" id="KW-0472">Membrane</keyword>
<dbReference type="SUPFAM" id="SSF46565">
    <property type="entry name" value="Chaperone J-domain"/>
    <property type="match status" value="1"/>
</dbReference>
<evidence type="ECO:0000256" key="3">
    <source>
        <dbReference type="ARBA" id="ARBA00023128"/>
    </source>
</evidence>
<dbReference type="AlphaFoldDB" id="A0AAV6KME1"/>
<evidence type="ECO:0008006" key="9">
    <source>
        <dbReference type="Google" id="ProtNLM"/>
    </source>
</evidence>
<evidence type="ECO:0000313" key="8">
    <source>
        <dbReference type="Proteomes" id="UP000823749"/>
    </source>
</evidence>
<reference evidence="7" key="1">
    <citation type="submission" date="2020-08" db="EMBL/GenBank/DDBJ databases">
        <title>Plant Genome Project.</title>
        <authorList>
            <person name="Zhang R.-G."/>
        </authorList>
    </citation>
    <scope>NUCLEOTIDE SEQUENCE</scope>
    <source>
        <strain evidence="7">WSP0</strain>
        <tissue evidence="7">Leaf</tissue>
    </source>
</reference>
<dbReference type="GO" id="GO:0030150">
    <property type="term" value="P:protein import into mitochondrial matrix"/>
    <property type="evidence" value="ECO:0007669"/>
    <property type="project" value="TreeGrafter"/>
</dbReference>
<keyword evidence="3" id="KW-0496">Mitochondrion</keyword>
<comment type="subunit">
    <text evidence="6">Probable component of the PAM complex at least composed of a mitochondrial HSP70 protein, TIMM44 and TIMM14. The complex interacts with the TIMM23 component of the TIM17:23 complex.</text>
</comment>
<dbReference type="GO" id="GO:0001671">
    <property type="term" value="F:ATPase activator activity"/>
    <property type="evidence" value="ECO:0007669"/>
    <property type="project" value="TreeGrafter"/>
</dbReference>
<proteinExistence type="predicted"/>
<sequence length="145" mass="16118">MCNLHQATALVAGLAVAAAAYAGRYSILAWQAFKARPPALRRFYEGGFQSAMSRREAALILGVRYLDPNTFYELIFTHLITSVEYGKCHFGMHWESTPMDKIKEAHRRVMVANHPDAGGSHYLASKINEAKELMLGKKKGNGSVF</sequence>
<dbReference type="GO" id="GO:0001405">
    <property type="term" value="C:PAM complex, Tim23 associated import motor"/>
    <property type="evidence" value="ECO:0007669"/>
    <property type="project" value="TreeGrafter"/>
</dbReference>
<evidence type="ECO:0000256" key="5">
    <source>
        <dbReference type="ARBA" id="ARBA00059031"/>
    </source>
</evidence>
<evidence type="ECO:0000256" key="2">
    <source>
        <dbReference type="ARBA" id="ARBA00022792"/>
    </source>
</evidence>
<dbReference type="EMBL" id="JACTNZ010000004">
    <property type="protein sequence ID" value="KAG5553750.1"/>
    <property type="molecule type" value="Genomic_DNA"/>
</dbReference>
<keyword evidence="8" id="KW-1185">Reference proteome</keyword>
<comment type="caution">
    <text evidence="7">The sequence shown here is derived from an EMBL/GenBank/DDBJ whole genome shotgun (WGS) entry which is preliminary data.</text>
</comment>
<dbReference type="Gene3D" id="1.10.287.110">
    <property type="entry name" value="DnaJ domain"/>
    <property type="match status" value="1"/>
</dbReference>
<dbReference type="Proteomes" id="UP000823749">
    <property type="component" value="Chromosome 4"/>
</dbReference>
<evidence type="ECO:0000256" key="4">
    <source>
        <dbReference type="ARBA" id="ARBA00023136"/>
    </source>
</evidence>
<comment type="function">
    <text evidence="5">Component of the PAM complex, a complex required for the translocation of transit peptide-containing proteins from the inner membrane into the mitochondrial matrix in an ATP-dependent manner.</text>
</comment>
<comment type="subcellular location">
    <subcellularLocation>
        <location evidence="1">Mitochondrion inner membrane</location>
    </subcellularLocation>
</comment>
<gene>
    <name evidence="7" type="ORF">RHGRI_011586</name>
</gene>
<name>A0AAV6KME1_9ERIC</name>
<dbReference type="PANTHER" id="PTHR12763">
    <property type="match status" value="1"/>
</dbReference>
<keyword evidence="2" id="KW-0999">Mitochondrion inner membrane</keyword>
<evidence type="ECO:0000256" key="6">
    <source>
        <dbReference type="ARBA" id="ARBA00063640"/>
    </source>
</evidence>
<organism evidence="7 8">
    <name type="scientific">Rhododendron griersonianum</name>
    <dbReference type="NCBI Taxonomy" id="479676"/>
    <lineage>
        <taxon>Eukaryota</taxon>
        <taxon>Viridiplantae</taxon>
        <taxon>Streptophyta</taxon>
        <taxon>Embryophyta</taxon>
        <taxon>Tracheophyta</taxon>
        <taxon>Spermatophyta</taxon>
        <taxon>Magnoliopsida</taxon>
        <taxon>eudicotyledons</taxon>
        <taxon>Gunneridae</taxon>
        <taxon>Pentapetalae</taxon>
        <taxon>asterids</taxon>
        <taxon>Ericales</taxon>
        <taxon>Ericaceae</taxon>
        <taxon>Ericoideae</taxon>
        <taxon>Rhodoreae</taxon>
        <taxon>Rhododendron</taxon>
    </lineage>
</organism>
<evidence type="ECO:0000256" key="1">
    <source>
        <dbReference type="ARBA" id="ARBA00004273"/>
    </source>
</evidence>
<accession>A0AAV6KME1</accession>